<protein>
    <submittedName>
        <fullName evidence="2">Uncharacterized protein</fullName>
    </submittedName>
</protein>
<dbReference type="EMBL" id="CAJZBQ010000013">
    <property type="protein sequence ID" value="CAG9315169.1"/>
    <property type="molecule type" value="Genomic_DNA"/>
</dbReference>
<gene>
    <name evidence="2" type="ORF">BSTOLATCC_MIC12943</name>
</gene>
<sequence>MSTNCLSELCEELQEALSKIYNEYLQDFRKRKAQRSENLRPSDPPEQYQLVVETNYRNELTQKVKQIVHQESLNSIYRIFYDAVHQFVSDIFTDLKSLDSQNSILRILCLAEAFHTVENSARELGKITTGIFEREATSITCENVTKLAFFDKVLKHFDDLIESAASMGDKTEVVNDVINLNLELRSLSNRLRSISKSSGKVFKEDSQRLNSKLILSGEDNCNDDVSNMSIDDIVSFINGESKDMKKKRRSRGKKRSKASTASTSGSPKSAHTDIEYPELEREIEEFSKRLEFTMKSPRLKPKYTEEWLKHLREQINKNQ</sequence>
<evidence type="ECO:0000313" key="2">
    <source>
        <dbReference type="EMBL" id="CAG9315169.1"/>
    </source>
</evidence>
<keyword evidence="3" id="KW-1185">Reference proteome</keyword>
<comment type="caution">
    <text evidence="2">The sequence shown here is derived from an EMBL/GenBank/DDBJ whole genome shotgun (WGS) entry which is preliminary data.</text>
</comment>
<dbReference type="AlphaFoldDB" id="A0AAU9II63"/>
<feature type="compositionally biased region" description="Low complexity" evidence="1">
    <location>
        <begin position="258"/>
        <end position="269"/>
    </location>
</feature>
<accession>A0AAU9II63</accession>
<organism evidence="2 3">
    <name type="scientific">Blepharisma stoltei</name>
    <dbReference type="NCBI Taxonomy" id="1481888"/>
    <lineage>
        <taxon>Eukaryota</taxon>
        <taxon>Sar</taxon>
        <taxon>Alveolata</taxon>
        <taxon>Ciliophora</taxon>
        <taxon>Postciliodesmatophora</taxon>
        <taxon>Heterotrichea</taxon>
        <taxon>Heterotrichida</taxon>
        <taxon>Blepharismidae</taxon>
        <taxon>Blepharisma</taxon>
    </lineage>
</organism>
<feature type="region of interest" description="Disordered" evidence="1">
    <location>
        <begin position="241"/>
        <end position="278"/>
    </location>
</feature>
<proteinExistence type="predicted"/>
<name>A0AAU9II63_9CILI</name>
<reference evidence="2" key="1">
    <citation type="submission" date="2021-09" db="EMBL/GenBank/DDBJ databases">
        <authorList>
            <consortium name="AG Swart"/>
            <person name="Singh M."/>
            <person name="Singh A."/>
            <person name="Seah K."/>
            <person name="Emmerich C."/>
        </authorList>
    </citation>
    <scope>NUCLEOTIDE SEQUENCE</scope>
    <source>
        <strain evidence="2">ATCC30299</strain>
    </source>
</reference>
<feature type="compositionally biased region" description="Basic residues" evidence="1">
    <location>
        <begin position="244"/>
        <end position="257"/>
    </location>
</feature>
<evidence type="ECO:0000313" key="3">
    <source>
        <dbReference type="Proteomes" id="UP001162131"/>
    </source>
</evidence>
<evidence type="ECO:0000256" key="1">
    <source>
        <dbReference type="SAM" id="MobiDB-lite"/>
    </source>
</evidence>
<dbReference type="Proteomes" id="UP001162131">
    <property type="component" value="Unassembled WGS sequence"/>
</dbReference>